<name>A0A7W7VXW7_KITKI</name>
<evidence type="ECO:0000313" key="3">
    <source>
        <dbReference type="Proteomes" id="UP000540506"/>
    </source>
</evidence>
<dbReference type="Pfam" id="PF00583">
    <property type="entry name" value="Acetyltransf_1"/>
    <property type="match status" value="1"/>
</dbReference>
<dbReference type="CDD" id="cd04301">
    <property type="entry name" value="NAT_SF"/>
    <property type="match status" value="1"/>
</dbReference>
<comment type="caution">
    <text evidence="2">The sequence shown here is derived from an EMBL/GenBank/DDBJ whole genome shotgun (WGS) entry which is preliminary data.</text>
</comment>
<accession>A0A7W7VXW7</accession>
<dbReference type="Proteomes" id="UP000540506">
    <property type="component" value="Unassembled WGS sequence"/>
</dbReference>
<evidence type="ECO:0000259" key="1">
    <source>
        <dbReference type="PROSITE" id="PS51186"/>
    </source>
</evidence>
<evidence type="ECO:0000313" key="2">
    <source>
        <dbReference type="EMBL" id="MBB4926413.1"/>
    </source>
</evidence>
<feature type="domain" description="N-acetyltransferase" evidence="1">
    <location>
        <begin position="8"/>
        <end position="146"/>
    </location>
</feature>
<reference evidence="2 3" key="1">
    <citation type="submission" date="2020-08" db="EMBL/GenBank/DDBJ databases">
        <title>Sequencing the genomes of 1000 actinobacteria strains.</title>
        <authorList>
            <person name="Klenk H.-P."/>
        </authorList>
    </citation>
    <scope>NUCLEOTIDE SEQUENCE [LARGE SCALE GENOMIC DNA]</scope>
    <source>
        <strain evidence="2 3">DSM 41654</strain>
    </source>
</reference>
<dbReference type="Gene3D" id="3.40.630.30">
    <property type="match status" value="1"/>
</dbReference>
<dbReference type="GO" id="GO:0016747">
    <property type="term" value="F:acyltransferase activity, transferring groups other than amino-acyl groups"/>
    <property type="evidence" value="ECO:0007669"/>
    <property type="project" value="InterPro"/>
</dbReference>
<dbReference type="InterPro" id="IPR016181">
    <property type="entry name" value="Acyl_CoA_acyltransferase"/>
</dbReference>
<dbReference type="SUPFAM" id="SSF55729">
    <property type="entry name" value="Acyl-CoA N-acyltransferases (Nat)"/>
    <property type="match status" value="1"/>
</dbReference>
<gene>
    <name evidence="2" type="ORF">FHR34_005406</name>
</gene>
<dbReference type="RefSeq" id="WP_184939614.1">
    <property type="nucleotide sequence ID" value="NZ_JACHJV010000001.1"/>
</dbReference>
<keyword evidence="3" id="KW-1185">Reference proteome</keyword>
<protein>
    <submittedName>
        <fullName evidence="2">GNAT superfamily N-acetyltransferase</fullName>
    </submittedName>
</protein>
<sequence length="148" mass="16013">MAELTTQPTIVVTDSPAPADLALISDELDHFNIEASGTADRRPLAVLVKDPETGAVLGGLTGRTSLGLLFVDLFHLPSTLRGQGLGSEILRQAEEEGRRRGCRSAVLYTITFQAPGFYQRHGWQVFGEIPCDPPGTSRVFMTKDLTST</sequence>
<dbReference type="PROSITE" id="PS51186">
    <property type="entry name" value="GNAT"/>
    <property type="match status" value="1"/>
</dbReference>
<organism evidence="2 3">
    <name type="scientific">Kitasatospora kifunensis</name>
    <name type="common">Streptomyces kifunensis</name>
    <dbReference type="NCBI Taxonomy" id="58351"/>
    <lineage>
        <taxon>Bacteria</taxon>
        <taxon>Bacillati</taxon>
        <taxon>Actinomycetota</taxon>
        <taxon>Actinomycetes</taxon>
        <taxon>Kitasatosporales</taxon>
        <taxon>Streptomycetaceae</taxon>
        <taxon>Kitasatospora</taxon>
    </lineage>
</organism>
<dbReference type="EMBL" id="JACHJV010000001">
    <property type="protein sequence ID" value="MBB4926413.1"/>
    <property type="molecule type" value="Genomic_DNA"/>
</dbReference>
<dbReference type="InterPro" id="IPR000182">
    <property type="entry name" value="GNAT_dom"/>
</dbReference>
<proteinExistence type="predicted"/>
<keyword evidence="2" id="KW-0808">Transferase</keyword>
<dbReference type="AlphaFoldDB" id="A0A7W7VXW7"/>